<accession>F4REN6</accession>
<keyword evidence="3" id="KW-1185">Reference proteome</keyword>
<dbReference type="VEuPathDB" id="FungiDB:MELLADRAFT_104429"/>
<protein>
    <submittedName>
        <fullName evidence="2">Uncharacterized protein</fullName>
    </submittedName>
</protein>
<proteinExistence type="predicted"/>
<evidence type="ECO:0000313" key="2">
    <source>
        <dbReference type="EMBL" id="EGG09247.1"/>
    </source>
</evidence>
<evidence type="ECO:0000313" key="3">
    <source>
        <dbReference type="Proteomes" id="UP000001072"/>
    </source>
</evidence>
<organism evidence="3">
    <name type="scientific">Melampsora larici-populina (strain 98AG31 / pathotype 3-4-7)</name>
    <name type="common">Poplar leaf rust fungus</name>
    <dbReference type="NCBI Taxonomy" id="747676"/>
    <lineage>
        <taxon>Eukaryota</taxon>
        <taxon>Fungi</taxon>
        <taxon>Dikarya</taxon>
        <taxon>Basidiomycota</taxon>
        <taxon>Pucciniomycotina</taxon>
        <taxon>Pucciniomycetes</taxon>
        <taxon>Pucciniales</taxon>
        <taxon>Melampsoraceae</taxon>
        <taxon>Melampsora</taxon>
    </lineage>
</organism>
<dbReference type="RefSeq" id="XP_007407607.1">
    <property type="nucleotide sequence ID" value="XM_007407545.1"/>
</dbReference>
<feature type="region of interest" description="Disordered" evidence="1">
    <location>
        <begin position="80"/>
        <end position="119"/>
    </location>
</feature>
<dbReference type="AlphaFoldDB" id="F4REN6"/>
<reference evidence="3" key="1">
    <citation type="journal article" date="2011" name="Proc. Natl. Acad. Sci. U.S.A.">
        <title>Obligate biotrophy features unraveled by the genomic analysis of rust fungi.</title>
        <authorList>
            <person name="Duplessis S."/>
            <person name="Cuomo C.A."/>
            <person name="Lin Y.-C."/>
            <person name="Aerts A."/>
            <person name="Tisserant E."/>
            <person name="Veneault-Fourrey C."/>
            <person name="Joly D.L."/>
            <person name="Hacquard S."/>
            <person name="Amselem J."/>
            <person name="Cantarel B.L."/>
            <person name="Chiu R."/>
            <person name="Coutinho P.M."/>
            <person name="Feau N."/>
            <person name="Field M."/>
            <person name="Frey P."/>
            <person name="Gelhaye E."/>
            <person name="Goldberg J."/>
            <person name="Grabherr M.G."/>
            <person name="Kodira C.D."/>
            <person name="Kohler A."/>
            <person name="Kuees U."/>
            <person name="Lindquist E.A."/>
            <person name="Lucas S.M."/>
            <person name="Mago R."/>
            <person name="Mauceli E."/>
            <person name="Morin E."/>
            <person name="Murat C."/>
            <person name="Pangilinan J.L."/>
            <person name="Park R."/>
            <person name="Pearson M."/>
            <person name="Quesneville H."/>
            <person name="Rouhier N."/>
            <person name="Sakthikumar S."/>
            <person name="Salamov A.A."/>
            <person name="Schmutz J."/>
            <person name="Selles B."/>
            <person name="Shapiro H."/>
            <person name="Tanguay P."/>
            <person name="Tuskan G.A."/>
            <person name="Henrissat B."/>
            <person name="Van de Peer Y."/>
            <person name="Rouze P."/>
            <person name="Ellis J.G."/>
            <person name="Dodds P.N."/>
            <person name="Schein J.E."/>
            <person name="Zhong S."/>
            <person name="Hamelin R.C."/>
            <person name="Grigoriev I.V."/>
            <person name="Szabo L.J."/>
            <person name="Martin F."/>
        </authorList>
    </citation>
    <scope>NUCLEOTIDE SEQUENCE [LARGE SCALE GENOMIC DNA]</scope>
    <source>
        <strain evidence="3">98AG31 / pathotype 3-4-7</strain>
    </source>
</reference>
<dbReference type="HOGENOM" id="CLU_158789_0_0_1"/>
<name>F4REN6_MELLP</name>
<dbReference type="EMBL" id="GL883098">
    <property type="protein sequence ID" value="EGG09247.1"/>
    <property type="molecule type" value="Genomic_DNA"/>
</dbReference>
<gene>
    <name evidence="2" type="ORF">MELLADRAFT_104429</name>
</gene>
<dbReference type="InParanoid" id="F4REN6"/>
<evidence type="ECO:0000256" key="1">
    <source>
        <dbReference type="SAM" id="MobiDB-lite"/>
    </source>
</evidence>
<dbReference type="GeneID" id="18922257"/>
<sequence length="119" mass="13568">MIFCLLSIITGFDIPTFSGPGVFHMISYTENDFRSNAARNSMIKANGLLQKLEEMTLQKSPQSYRLPACQKKPSVTPYYRKPKFVRARTPEEPRRHRSQNNCSTTAENKDPKNVGKVSK</sequence>
<dbReference type="KEGG" id="mlr:MELLADRAFT_104429"/>
<dbReference type="Proteomes" id="UP000001072">
    <property type="component" value="Unassembled WGS sequence"/>
</dbReference>